<organism evidence="4 5">
    <name type="scientific">Strongylocentrotus purpuratus</name>
    <name type="common">Purple sea urchin</name>
    <dbReference type="NCBI Taxonomy" id="7668"/>
    <lineage>
        <taxon>Eukaryota</taxon>
        <taxon>Metazoa</taxon>
        <taxon>Echinodermata</taxon>
        <taxon>Eleutherozoa</taxon>
        <taxon>Echinozoa</taxon>
        <taxon>Echinoidea</taxon>
        <taxon>Euechinoidea</taxon>
        <taxon>Echinacea</taxon>
        <taxon>Camarodonta</taxon>
        <taxon>Echinidea</taxon>
        <taxon>Strongylocentrotidae</taxon>
        <taxon>Strongylocentrotus</taxon>
    </lineage>
</organism>
<dbReference type="GO" id="GO:0016020">
    <property type="term" value="C:membrane"/>
    <property type="evidence" value="ECO:0007669"/>
    <property type="project" value="InterPro"/>
</dbReference>
<evidence type="ECO:0000256" key="2">
    <source>
        <dbReference type="PROSITE-ProRule" id="PRU00196"/>
    </source>
</evidence>
<dbReference type="AlphaFoldDB" id="A0A7M7NJB3"/>
<dbReference type="InParanoid" id="A0A7M7NJB3"/>
<reference evidence="4" key="2">
    <citation type="submission" date="2021-01" db="UniProtKB">
        <authorList>
            <consortium name="EnsemblMetazoa"/>
        </authorList>
    </citation>
    <scope>IDENTIFICATION</scope>
</reference>
<dbReference type="RefSeq" id="XP_030837340.1">
    <property type="nucleotide sequence ID" value="XM_030981480.1"/>
</dbReference>
<dbReference type="GeneID" id="115922512"/>
<dbReference type="PRINTS" id="PR00258">
    <property type="entry name" value="SPERACTRCPTR"/>
</dbReference>
<accession>A0A7M7NJB3</accession>
<dbReference type="KEGG" id="spu:115922512"/>
<dbReference type="Proteomes" id="UP000007110">
    <property type="component" value="Unassembled WGS sequence"/>
</dbReference>
<dbReference type="EnsemblMetazoa" id="XM_030981480">
    <property type="protein sequence ID" value="XP_030837340"/>
    <property type="gene ID" value="LOC115922512"/>
</dbReference>
<proteinExistence type="predicted"/>
<dbReference type="OrthoDB" id="6020543at2759"/>
<feature type="disulfide bond" evidence="2">
    <location>
        <begin position="134"/>
        <end position="144"/>
    </location>
</feature>
<evidence type="ECO:0000259" key="3">
    <source>
        <dbReference type="PROSITE" id="PS50287"/>
    </source>
</evidence>
<dbReference type="InterPro" id="IPR036772">
    <property type="entry name" value="SRCR-like_dom_sf"/>
</dbReference>
<dbReference type="PROSITE" id="PS50287">
    <property type="entry name" value="SRCR_2"/>
    <property type="match status" value="1"/>
</dbReference>
<dbReference type="Pfam" id="PF00530">
    <property type="entry name" value="SRCR"/>
    <property type="match status" value="1"/>
</dbReference>
<evidence type="ECO:0000256" key="1">
    <source>
        <dbReference type="ARBA" id="ARBA00023157"/>
    </source>
</evidence>
<dbReference type="Gene3D" id="3.10.250.10">
    <property type="entry name" value="SRCR-like domain"/>
    <property type="match status" value="1"/>
</dbReference>
<sequence>MWEVDDPLVTGCSAGIFSAEMDFHEFPTDSIALTFDGGWSDEGIEVDAIQVYGTRSMPSNVRIVEGASLTEGRIEVFDPVNTGVWGTVCRSSELNTRTGDLLADQLGQYGFDRFGSDGEFPDSLYVATVKNPHCNSNSLNILNCFEQGGTCDVTHVGIKFTESKTSRRHSFFFHFSCDLTFAPDFI</sequence>
<keyword evidence="5" id="KW-1185">Reference proteome</keyword>
<dbReference type="SUPFAM" id="SSF56487">
    <property type="entry name" value="SRCR-like"/>
    <property type="match status" value="1"/>
</dbReference>
<name>A0A7M7NJB3_STRPU</name>
<keyword evidence="1 2" id="KW-1015">Disulfide bond</keyword>
<protein>
    <recommendedName>
        <fullName evidence="3">SRCR domain-containing protein</fullName>
    </recommendedName>
</protein>
<evidence type="ECO:0000313" key="5">
    <source>
        <dbReference type="Proteomes" id="UP000007110"/>
    </source>
</evidence>
<dbReference type="InterPro" id="IPR001190">
    <property type="entry name" value="SRCR"/>
</dbReference>
<evidence type="ECO:0000313" key="4">
    <source>
        <dbReference type="EnsemblMetazoa" id="XP_030837340"/>
    </source>
</evidence>
<reference evidence="5" key="1">
    <citation type="submission" date="2015-02" db="EMBL/GenBank/DDBJ databases">
        <title>Genome sequencing for Strongylocentrotus purpuratus.</title>
        <authorList>
            <person name="Murali S."/>
            <person name="Liu Y."/>
            <person name="Vee V."/>
            <person name="English A."/>
            <person name="Wang M."/>
            <person name="Skinner E."/>
            <person name="Han Y."/>
            <person name="Muzny D.M."/>
            <person name="Worley K.C."/>
            <person name="Gibbs R.A."/>
        </authorList>
    </citation>
    <scope>NUCLEOTIDE SEQUENCE</scope>
</reference>
<feature type="domain" description="SRCR" evidence="3">
    <location>
        <begin position="61"/>
        <end position="178"/>
    </location>
</feature>
<comment type="caution">
    <text evidence="2">Lacks conserved residue(s) required for the propagation of feature annotation.</text>
</comment>